<feature type="region of interest" description="Disordered" evidence="1">
    <location>
        <begin position="1"/>
        <end position="48"/>
    </location>
</feature>
<dbReference type="EMBL" id="KK101869">
    <property type="protein sequence ID" value="KIY99367.1"/>
    <property type="molecule type" value="Genomic_DNA"/>
</dbReference>
<dbReference type="RefSeq" id="XP_013898387.1">
    <property type="nucleotide sequence ID" value="XM_014042933.1"/>
</dbReference>
<sequence length="361" mass="36868">MGTRAPAAPLSSLAAATRAAPADSSEESAGISGEGGEGSSSESGDDTASQVDLQFLQSVNCASCSKPLLSRAQRRGGRSGVDPGDYLVCDGCRRCFHERCCERSGVATGASRDGSWFHDEGCKRAAAALQQQASKGAAALPGGRAWQLVPLRRGLGGRDGVGAKKQQLHALLEVLAPEYGPGVADQLLDGTGYALLLTSGTQPITAATLDVYGTDLAAVDLFTTKFELRAQGHGTALLHAAEQFLGSKARVRRLLAVAAADEPDALGVMTDKFGFSRLNGRQARALASEFPALQFYERSVLLSKDLSSAARAARLKAATAKAGAAQPAAGGGTLEGGDPAGEGEGGALAAAGSNASVEKRR</sequence>
<dbReference type="GeneID" id="25741471"/>
<evidence type="ECO:0000259" key="2">
    <source>
        <dbReference type="Pfam" id="PF23209"/>
    </source>
</evidence>
<evidence type="ECO:0000313" key="3">
    <source>
        <dbReference type="EMBL" id="KIY99367.1"/>
    </source>
</evidence>
<accession>A0A0D2JJ74</accession>
<dbReference type="InterPro" id="IPR013083">
    <property type="entry name" value="Znf_RING/FYVE/PHD"/>
</dbReference>
<dbReference type="SUPFAM" id="SSF55729">
    <property type="entry name" value="Acyl-CoA N-acyltransferases (Nat)"/>
    <property type="match status" value="1"/>
</dbReference>
<feature type="compositionally biased region" description="Gly residues" evidence="1">
    <location>
        <begin position="329"/>
        <end position="346"/>
    </location>
</feature>
<feature type="domain" description="Increased DNA methylation 1 C-terminal" evidence="2">
    <location>
        <begin position="193"/>
        <end position="301"/>
    </location>
</feature>
<feature type="region of interest" description="Disordered" evidence="1">
    <location>
        <begin position="321"/>
        <end position="361"/>
    </location>
</feature>
<gene>
    <name evidence="3" type="ORF">MNEG_8595</name>
</gene>
<dbReference type="Pfam" id="PF23209">
    <property type="entry name" value="IDM1_C"/>
    <property type="match status" value="1"/>
</dbReference>
<evidence type="ECO:0000313" key="4">
    <source>
        <dbReference type="Proteomes" id="UP000054498"/>
    </source>
</evidence>
<dbReference type="AlphaFoldDB" id="A0A0D2JJ74"/>
<dbReference type="KEGG" id="mng:MNEG_8595"/>
<protein>
    <recommendedName>
        <fullName evidence="2">Increased DNA methylation 1 C-terminal domain-containing protein</fullName>
    </recommendedName>
</protein>
<dbReference type="InterPro" id="IPR016181">
    <property type="entry name" value="Acyl_CoA_acyltransferase"/>
</dbReference>
<keyword evidence="4" id="KW-1185">Reference proteome</keyword>
<proteinExistence type="predicted"/>
<dbReference type="PANTHER" id="PTHR47025">
    <property type="entry name" value="AUTOIMMUNE REGULATOR"/>
    <property type="match status" value="1"/>
</dbReference>
<reference evidence="3 4" key="1">
    <citation type="journal article" date="2013" name="BMC Genomics">
        <title>Reconstruction of the lipid metabolism for the microalga Monoraphidium neglectum from its genome sequence reveals characteristics suitable for biofuel production.</title>
        <authorList>
            <person name="Bogen C."/>
            <person name="Al-Dilaimi A."/>
            <person name="Albersmeier A."/>
            <person name="Wichmann J."/>
            <person name="Grundmann M."/>
            <person name="Rupp O."/>
            <person name="Lauersen K.J."/>
            <person name="Blifernez-Klassen O."/>
            <person name="Kalinowski J."/>
            <person name="Goesmann A."/>
            <person name="Mussgnug J.H."/>
            <person name="Kruse O."/>
        </authorList>
    </citation>
    <scope>NUCLEOTIDE SEQUENCE [LARGE SCALE GENOMIC DNA]</scope>
    <source>
        <strain evidence="3 4">SAG 48.87</strain>
    </source>
</reference>
<dbReference type="OrthoDB" id="1903104at2759"/>
<evidence type="ECO:0000256" key="1">
    <source>
        <dbReference type="SAM" id="MobiDB-lite"/>
    </source>
</evidence>
<dbReference type="Gene3D" id="3.30.40.10">
    <property type="entry name" value="Zinc/RING finger domain, C3HC4 (zinc finger)"/>
    <property type="match status" value="1"/>
</dbReference>
<name>A0A0D2JJ74_9CHLO</name>
<dbReference type="PANTHER" id="PTHR47025:SF2">
    <property type="entry name" value="AUTOIMMUNE REGULATOR"/>
    <property type="match status" value="1"/>
</dbReference>
<organism evidence="3 4">
    <name type="scientific">Monoraphidium neglectum</name>
    <dbReference type="NCBI Taxonomy" id="145388"/>
    <lineage>
        <taxon>Eukaryota</taxon>
        <taxon>Viridiplantae</taxon>
        <taxon>Chlorophyta</taxon>
        <taxon>core chlorophytes</taxon>
        <taxon>Chlorophyceae</taxon>
        <taxon>CS clade</taxon>
        <taxon>Sphaeropleales</taxon>
        <taxon>Selenastraceae</taxon>
        <taxon>Monoraphidium</taxon>
    </lineage>
</organism>
<dbReference type="InterPro" id="IPR056511">
    <property type="entry name" value="IDM1_C"/>
</dbReference>
<dbReference type="Proteomes" id="UP000054498">
    <property type="component" value="Unassembled WGS sequence"/>
</dbReference>
<feature type="compositionally biased region" description="Low complexity" evidence="1">
    <location>
        <begin position="1"/>
        <end position="31"/>
    </location>
</feature>